<dbReference type="GO" id="GO:0032259">
    <property type="term" value="P:methylation"/>
    <property type="evidence" value="ECO:0007669"/>
    <property type="project" value="UniProtKB-KW"/>
</dbReference>
<evidence type="ECO:0000256" key="1">
    <source>
        <dbReference type="ARBA" id="ARBA00022603"/>
    </source>
</evidence>
<keyword evidence="1 4" id="KW-0489">Methyltransferase</keyword>
<dbReference type="AlphaFoldDB" id="A0A7T8BA64"/>
<proteinExistence type="predicted"/>
<dbReference type="CDD" id="cd18095">
    <property type="entry name" value="SpoU-like_rRNA-MTase"/>
    <property type="match status" value="1"/>
</dbReference>
<dbReference type="Gene3D" id="3.40.1280.10">
    <property type="match status" value="1"/>
</dbReference>
<dbReference type="GO" id="GO:0008173">
    <property type="term" value="F:RNA methyltransferase activity"/>
    <property type="evidence" value="ECO:0007669"/>
    <property type="project" value="InterPro"/>
</dbReference>
<dbReference type="InterPro" id="IPR051259">
    <property type="entry name" value="rRNA_Methyltransferase"/>
</dbReference>
<protein>
    <submittedName>
        <fullName evidence="4">RNA methyltransferase</fullName>
    </submittedName>
</protein>
<dbReference type="SUPFAM" id="SSF75217">
    <property type="entry name" value="alpha/beta knot"/>
    <property type="match status" value="1"/>
</dbReference>
<reference evidence="4" key="1">
    <citation type="submission" date="2021-01" db="EMBL/GenBank/DDBJ databases">
        <title>Description of Breznakiella homolactica.</title>
        <authorList>
            <person name="Song Y."/>
            <person name="Brune A."/>
        </authorList>
    </citation>
    <scope>NUCLEOTIDE SEQUENCE</scope>
    <source>
        <strain evidence="4">RmG30</strain>
    </source>
</reference>
<evidence type="ECO:0000313" key="4">
    <source>
        <dbReference type="EMBL" id="QQO07908.1"/>
    </source>
</evidence>
<name>A0A7T8BA64_9SPIR</name>
<evidence type="ECO:0000259" key="3">
    <source>
        <dbReference type="Pfam" id="PF00588"/>
    </source>
</evidence>
<dbReference type="KEGG" id="bhc:JFL75_13280"/>
<dbReference type="Pfam" id="PF00588">
    <property type="entry name" value="SpoU_methylase"/>
    <property type="match status" value="1"/>
</dbReference>
<keyword evidence="2" id="KW-0808">Transferase</keyword>
<feature type="domain" description="tRNA/rRNA methyltransferase SpoU type" evidence="3">
    <location>
        <begin position="106"/>
        <end position="247"/>
    </location>
</feature>
<dbReference type="PANTHER" id="PTHR43191:SF12">
    <property type="entry name" value="RRNA METHYLASE"/>
    <property type="match status" value="1"/>
</dbReference>
<dbReference type="RefSeq" id="WP_215625214.1">
    <property type="nucleotide sequence ID" value="NZ_CP067089.2"/>
</dbReference>
<organism evidence="4 5">
    <name type="scientific">Breznakiella homolactica</name>
    <dbReference type="NCBI Taxonomy" id="2798577"/>
    <lineage>
        <taxon>Bacteria</taxon>
        <taxon>Pseudomonadati</taxon>
        <taxon>Spirochaetota</taxon>
        <taxon>Spirochaetia</taxon>
        <taxon>Spirochaetales</taxon>
        <taxon>Breznakiellaceae</taxon>
        <taxon>Breznakiella</taxon>
    </lineage>
</organism>
<dbReference type="GO" id="GO:0003723">
    <property type="term" value="F:RNA binding"/>
    <property type="evidence" value="ECO:0007669"/>
    <property type="project" value="InterPro"/>
</dbReference>
<dbReference type="Proteomes" id="UP000595917">
    <property type="component" value="Chromosome"/>
</dbReference>
<dbReference type="InterPro" id="IPR029026">
    <property type="entry name" value="tRNA_m1G_MTases_N"/>
</dbReference>
<dbReference type="PANTHER" id="PTHR43191">
    <property type="entry name" value="RRNA METHYLTRANSFERASE 3"/>
    <property type="match status" value="1"/>
</dbReference>
<dbReference type="InterPro" id="IPR029028">
    <property type="entry name" value="Alpha/beta_knot_MTases"/>
</dbReference>
<accession>A0A7T8BA64</accession>
<keyword evidence="5" id="KW-1185">Reference proteome</keyword>
<evidence type="ECO:0000313" key="5">
    <source>
        <dbReference type="Proteomes" id="UP000595917"/>
    </source>
</evidence>
<evidence type="ECO:0000256" key="2">
    <source>
        <dbReference type="ARBA" id="ARBA00022679"/>
    </source>
</evidence>
<gene>
    <name evidence="4" type="ORF">JFL75_13280</name>
</gene>
<dbReference type="EMBL" id="CP067089">
    <property type="protein sequence ID" value="QQO07908.1"/>
    <property type="molecule type" value="Genomic_DNA"/>
</dbReference>
<sequence>MLRDISIFSSLRDRDLAREGLIIGEGRFLAERIAASCSLVAAAAVPKAREKMETIIRGQCPLYEVSQEELSGTAGYGFHRGMLLAARRPEIPSLEGLRVPREGRRIVVCAGIGDPVNLGTIMRSAAALGWEGVFMDRNCADPFSRRTLRCSMGAALSLELGYFEGPGDMAYLKNTGWVLAGAAIGGKALPPAALASAEKLAILFGSEGFGLPEQLRDECSMEVYIPQVRNTMVDSLNVAAAAAILLWEGRPEDTGRGFPADHGCGP</sequence>
<dbReference type="GO" id="GO:0006396">
    <property type="term" value="P:RNA processing"/>
    <property type="evidence" value="ECO:0007669"/>
    <property type="project" value="InterPro"/>
</dbReference>
<dbReference type="InterPro" id="IPR001537">
    <property type="entry name" value="SpoU_MeTrfase"/>
</dbReference>